<proteinExistence type="predicted"/>
<gene>
    <name evidence="2" type="ORF">SAMN05216167_10265</name>
</gene>
<accession>A0A1I1KW18</accession>
<dbReference type="EMBL" id="FOLQ01000002">
    <property type="protein sequence ID" value="SFC64996.1"/>
    <property type="molecule type" value="Genomic_DNA"/>
</dbReference>
<dbReference type="RefSeq" id="WP_093823792.1">
    <property type="nucleotide sequence ID" value="NZ_FOLQ01000002.1"/>
</dbReference>
<name>A0A1I1KW18_9BACT</name>
<dbReference type="Proteomes" id="UP000198598">
    <property type="component" value="Unassembled WGS sequence"/>
</dbReference>
<keyword evidence="1" id="KW-0472">Membrane</keyword>
<keyword evidence="3" id="KW-1185">Reference proteome</keyword>
<feature type="transmembrane region" description="Helical" evidence="1">
    <location>
        <begin position="60"/>
        <end position="79"/>
    </location>
</feature>
<evidence type="ECO:0008006" key="4">
    <source>
        <dbReference type="Google" id="ProtNLM"/>
    </source>
</evidence>
<evidence type="ECO:0000313" key="2">
    <source>
        <dbReference type="EMBL" id="SFC64996.1"/>
    </source>
</evidence>
<protein>
    <recommendedName>
        <fullName evidence="4">YcxB-like protein</fullName>
    </recommendedName>
</protein>
<sequence length="169" mass="20325">MRSFVFSENTDQYKTLIWRQFYHSQKVEFFQRKRVQTIVLLIVPFLLLLAYFANHNTNNLVAAFILFLVLCFWILLFFVKRNLVKKSIADFPNRHLYTITLDEETIIYATAVSQSEIKWSYFPEYEEFEKNFTLYPREKPREPIYLPLSFASDSEDLAALIRQKVKKKE</sequence>
<dbReference type="OrthoDB" id="957144at2"/>
<keyword evidence="1" id="KW-1133">Transmembrane helix</keyword>
<reference evidence="2 3" key="1">
    <citation type="submission" date="2016-10" db="EMBL/GenBank/DDBJ databases">
        <authorList>
            <person name="de Groot N.N."/>
        </authorList>
    </citation>
    <scope>NUCLEOTIDE SEQUENCE [LARGE SCALE GENOMIC DNA]</scope>
    <source>
        <strain evidence="2 3">DSM 26130</strain>
    </source>
</reference>
<evidence type="ECO:0000313" key="3">
    <source>
        <dbReference type="Proteomes" id="UP000198598"/>
    </source>
</evidence>
<dbReference type="AlphaFoldDB" id="A0A1I1KW18"/>
<evidence type="ECO:0000256" key="1">
    <source>
        <dbReference type="SAM" id="Phobius"/>
    </source>
</evidence>
<keyword evidence="1" id="KW-0812">Transmembrane</keyword>
<feature type="transmembrane region" description="Helical" evidence="1">
    <location>
        <begin position="35"/>
        <end position="54"/>
    </location>
</feature>
<organism evidence="2 3">
    <name type="scientific">Spirosoma endophyticum</name>
    <dbReference type="NCBI Taxonomy" id="662367"/>
    <lineage>
        <taxon>Bacteria</taxon>
        <taxon>Pseudomonadati</taxon>
        <taxon>Bacteroidota</taxon>
        <taxon>Cytophagia</taxon>
        <taxon>Cytophagales</taxon>
        <taxon>Cytophagaceae</taxon>
        <taxon>Spirosoma</taxon>
    </lineage>
</organism>